<evidence type="ECO:0000256" key="4">
    <source>
        <dbReference type="ARBA" id="ARBA00022475"/>
    </source>
</evidence>
<evidence type="ECO:0000256" key="5">
    <source>
        <dbReference type="ARBA" id="ARBA00022692"/>
    </source>
</evidence>
<feature type="transmembrane region" description="Helical" evidence="8">
    <location>
        <begin position="135"/>
        <end position="157"/>
    </location>
</feature>
<keyword evidence="10" id="KW-1185">Reference proteome</keyword>
<evidence type="ECO:0000256" key="3">
    <source>
        <dbReference type="ARBA" id="ARBA00022448"/>
    </source>
</evidence>
<comment type="subcellular location">
    <subcellularLocation>
        <location evidence="1 8">Cell membrane</location>
        <topology evidence="1 8">Multi-pass membrane protein</topology>
    </subcellularLocation>
</comment>
<feature type="transmembrane region" description="Helical" evidence="8">
    <location>
        <begin position="235"/>
        <end position="260"/>
    </location>
</feature>
<comment type="caution">
    <text evidence="9">The sequence shown here is derived from an EMBL/GenBank/DDBJ whole genome shotgun (WGS) entry which is preliminary data.</text>
</comment>
<feature type="transmembrane region" description="Helical" evidence="8">
    <location>
        <begin position="6"/>
        <end position="30"/>
    </location>
</feature>
<dbReference type="GO" id="GO:0005886">
    <property type="term" value="C:plasma membrane"/>
    <property type="evidence" value="ECO:0007669"/>
    <property type="project" value="UniProtKB-SubCell"/>
</dbReference>
<feature type="transmembrane region" description="Helical" evidence="8">
    <location>
        <begin position="404"/>
        <end position="423"/>
    </location>
</feature>
<evidence type="ECO:0000256" key="8">
    <source>
        <dbReference type="RuleBase" id="RU363064"/>
    </source>
</evidence>
<protein>
    <submittedName>
        <fullName evidence="9">Alanine:cation symporter family protein</fullName>
    </submittedName>
</protein>
<dbReference type="EMBL" id="JANDBC010000001">
    <property type="protein sequence ID" value="MCP9291245.1"/>
    <property type="molecule type" value="Genomic_DNA"/>
</dbReference>
<keyword evidence="7 8" id="KW-0472">Membrane</keyword>
<dbReference type="InterPro" id="IPR001463">
    <property type="entry name" value="Na/Ala_symport"/>
</dbReference>
<comment type="similarity">
    <text evidence="2 8">Belongs to the alanine or glycine:cation symporter (AGCS) (TC 2.A.25) family.</text>
</comment>
<dbReference type="PANTHER" id="PTHR30330">
    <property type="entry name" value="AGSS FAMILY TRANSPORTER, SODIUM-ALANINE"/>
    <property type="match status" value="1"/>
</dbReference>
<keyword evidence="5 8" id="KW-0812">Transmembrane</keyword>
<feature type="transmembrane region" description="Helical" evidence="8">
    <location>
        <begin position="381"/>
        <end position="398"/>
    </location>
</feature>
<dbReference type="PRINTS" id="PR00175">
    <property type="entry name" value="NAALASMPORT"/>
</dbReference>
<dbReference type="Gene3D" id="1.20.1740.10">
    <property type="entry name" value="Amino acid/polyamine transporter I"/>
    <property type="match status" value="1"/>
</dbReference>
<reference evidence="9" key="1">
    <citation type="submission" date="2022-06" db="EMBL/GenBank/DDBJ databases">
        <title>Gracilimonas sp. CAU 1638 isolated from sea sediment.</title>
        <authorList>
            <person name="Kim W."/>
        </authorList>
    </citation>
    <scope>NUCLEOTIDE SEQUENCE</scope>
    <source>
        <strain evidence="9">CAU 1638</strain>
    </source>
</reference>
<dbReference type="RefSeq" id="WP_255134018.1">
    <property type="nucleotide sequence ID" value="NZ_JANDBC010000001.1"/>
</dbReference>
<keyword evidence="6 8" id="KW-1133">Transmembrane helix</keyword>
<dbReference type="AlphaFoldDB" id="A0A9X2L2W1"/>
<keyword evidence="8" id="KW-0769">Symport</keyword>
<organism evidence="9 10">
    <name type="scientific">Gracilimonas sediminicola</name>
    <dbReference type="NCBI Taxonomy" id="2952158"/>
    <lineage>
        <taxon>Bacteria</taxon>
        <taxon>Pseudomonadati</taxon>
        <taxon>Balneolota</taxon>
        <taxon>Balneolia</taxon>
        <taxon>Balneolales</taxon>
        <taxon>Balneolaceae</taxon>
        <taxon>Gracilimonas</taxon>
    </lineage>
</organism>
<evidence type="ECO:0000313" key="9">
    <source>
        <dbReference type="EMBL" id="MCP9291245.1"/>
    </source>
</evidence>
<dbReference type="PROSITE" id="PS00873">
    <property type="entry name" value="NA_ALANINE_SYMP"/>
    <property type="match status" value="1"/>
</dbReference>
<gene>
    <name evidence="9" type="ORF">NM125_06590</name>
</gene>
<keyword evidence="3 8" id="KW-0813">Transport</keyword>
<accession>A0A9X2L2W1</accession>
<keyword evidence="4 8" id="KW-1003">Cell membrane</keyword>
<dbReference type="Proteomes" id="UP001139125">
    <property type="component" value="Unassembled WGS sequence"/>
</dbReference>
<evidence type="ECO:0000313" key="10">
    <source>
        <dbReference type="Proteomes" id="UP001139125"/>
    </source>
</evidence>
<feature type="transmembrane region" description="Helical" evidence="8">
    <location>
        <begin position="209"/>
        <end position="229"/>
    </location>
</feature>
<evidence type="ECO:0000256" key="1">
    <source>
        <dbReference type="ARBA" id="ARBA00004651"/>
    </source>
</evidence>
<feature type="transmembrane region" description="Helical" evidence="8">
    <location>
        <begin position="340"/>
        <end position="360"/>
    </location>
</feature>
<evidence type="ECO:0000256" key="2">
    <source>
        <dbReference type="ARBA" id="ARBA00009261"/>
    </source>
</evidence>
<evidence type="ECO:0000256" key="6">
    <source>
        <dbReference type="ARBA" id="ARBA00022989"/>
    </source>
</evidence>
<dbReference type="PANTHER" id="PTHR30330:SF3">
    <property type="entry name" value="TRANSCRIPTIONAL REGULATOR, LRP FAMILY"/>
    <property type="match status" value="1"/>
</dbReference>
<dbReference type="GO" id="GO:0005283">
    <property type="term" value="F:amino acid:sodium symporter activity"/>
    <property type="evidence" value="ECO:0007669"/>
    <property type="project" value="InterPro"/>
</dbReference>
<sequence>MWGYPLVILLVGGGLFFLISSGFTPFRFFFHAVDLVRGKYDNPDDPGDINHFEALSTALASTVGMGNISGVAVAIFMGGPGALFWMWMSAIVGMATKFFTCTLSIMYRGEDTQGKIQGGPMYVIREGLSSKWMPLAYLFAMAGLFGPLPIFQTNQLVQILRDFIYIPNGWVEADAAFTGNLITGIVLVGLVSLVIFGGITKIGKVASKLVPSMVVIYVVSVLFILAVHIADIPYYLGLIVTDAFTGKAVMGGAVGQLIIIGVQRAAFSNEAGIGTESLAHGASKTKEPVREGLVAMMEPAIDTLLVCTMTALAILVTGVWQSTEANGVTLTLNAFNEALPAFGTYLLIISVLTFSVSSMLSYSYYGSKCLGFLLGAERQHLYNYFYVFSIIFGAVASLDAVINLIDGMFALMAIPTVTSALLLSKKVRLASKDYFTRLKNGEFKEYLEKK</sequence>
<feature type="transmembrane region" description="Helical" evidence="8">
    <location>
        <begin position="177"/>
        <end position="197"/>
    </location>
</feature>
<name>A0A9X2L2W1_9BACT</name>
<proteinExistence type="inferred from homology"/>
<evidence type="ECO:0000256" key="7">
    <source>
        <dbReference type="ARBA" id="ARBA00023136"/>
    </source>
</evidence>
<feature type="transmembrane region" description="Helical" evidence="8">
    <location>
        <begin position="300"/>
        <end position="320"/>
    </location>
</feature>
<dbReference type="NCBIfam" id="TIGR00835">
    <property type="entry name" value="agcS"/>
    <property type="match status" value="1"/>
</dbReference>
<dbReference type="Pfam" id="PF01235">
    <property type="entry name" value="Na_Ala_symp"/>
    <property type="match status" value="1"/>
</dbReference>